<keyword evidence="1" id="KW-0808">Transferase</keyword>
<dbReference type="EMBL" id="QUMX01000011">
    <property type="protein sequence ID" value="REG47561.1"/>
    <property type="molecule type" value="Genomic_DNA"/>
</dbReference>
<dbReference type="GO" id="GO:0009401">
    <property type="term" value="P:phosphoenolpyruvate-dependent sugar phosphotransferase system"/>
    <property type="evidence" value="ECO:0007669"/>
    <property type="project" value="InterPro"/>
</dbReference>
<dbReference type="PROSITE" id="PS51096">
    <property type="entry name" value="PTS_EIIA_TYPE_4"/>
    <property type="match status" value="1"/>
</dbReference>
<dbReference type="InterPro" id="IPR051471">
    <property type="entry name" value="Bacterial_PTS_sugar_comp"/>
</dbReference>
<evidence type="ECO:0000259" key="2">
    <source>
        <dbReference type="PROSITE" id="PS51096"/>
    </source>
</evidence>
<accession>A0A099FHE8</accession>
<dbReference type="GO" id="GO:0016020">
    <property type="term" value="C:membrane"/>
    <property type="evidence" value="ECO:0007669"/>
    <property type="project" value="InterPro"/>
</dbReference>
<accession>A0A3D9XMH6</accession>
<dbReference type="InterPro" id="IPR004701">
    <property type="entry name" value="PTS_EIIA_man-typ"/>
</dbReference>
<dbReference type="PANTHER" id="PTHR33799:SF1">
    <property type="entry name" value="PTS SYSTEM MANNOSE-SPECIFIC EIIAB COMPONENT-RELATED"/>
    <property type="match status" value="1"/>
</dbReference>
<dbReference type="eggNOG" id="COG2893">
    <property type="taxonomic scope" value="Bacteria"/>
</dbReference>
<feature type="domain" description="PTS EIIA type-4" evidence="2">
    <location>
        <begin position="1"/>
        <end position="122"/>
    </location>
</feature>
<dbReference type="Pfam" id="PF03610">
    <property type="entry name" value="EIIA-man"/>
    <property type="match status" value="1"/>
</dbReference>
<dbReference type="Gene3D" id="3.40.50.510">
    <property type="entry name" value="Phosphotransferase system, mannose-type IIA component"/>
    <property type="match status" value="1"/>
</dbReference>
<dbReference type="SUPFAM" id="SSF53062">
    <property type="entry name" value="PTS system fructose IIA component-like"/>
    <property type="match status" value="1"/>
</dbReference>
<dbReference type="Proteomes" id="UP000256794">
    <property type="component" value="Unassembled WGS sequence"/>
</dbReference>
<sequence>MIGIVIVAHGGLAREYLSAVEHVVGPQTGIKAVAIEENHDRGEKQAEICAAADAVDAGDGVVVVTDLFGGSPSNLSLMACATRNRSILYGANLPMLVKLAKSRKLSVADAVTLAKDAGRKYINSYDVLPADVLPIPKRAAS</sequence>
<dbReference type="AlphaFoldDB" id="A0A099FHE8"/>
<name>A0A099FHE8_PARVE</name>
<evidence type="ECO:0000313" key="5">
    <source>
        <dbReference type="Proteomes" id="UP000256794"/>
    </source>
</evidence>
<evidence type="ECO:0000313" key="4">
    <source>
        <dbReference type="EMBL" id="REG47561.1"/>
    </source>
</evidence>
<evidence type="ECO:0000256" key="1">
    <source>
        <dbReference type="ARBA" id="ARBA00022679"/>
    </source>
</evidence>
<dbReference type="PANTHER" id="PTHR33799">
    <property type="entry name" value="PTS PERMEASE-RELATED-RELATED"/>
    <property type="match status" value="1"/>
</dbReference>
<dbReference type="GO" id="GO:0016740">
    <property type="term" value="F:transferase activity"/>
    <property type="evidence" value="ECO:0007669"/>
    <property type="project" value="UniProtKB-KW"/>
</dbReference>
<evidence type="ECO:0000313" key="3">
    <source>
        <dbReference type="EMBL" id="REF71645.1"/>
    </source>
</evidence>
<proteinExistence type="predicted"/>
<dbReference type="InterPro" id="IPR036662">
    <property type="entry name" value="PTS_EIIA_man-typ_sf"/>
</dbReference>
<evidence type="ECO:0000313" key="6">
    <source>
        <dbReference type="Proteomes" id="UP000256941"/>
    </source>
</evidence>
<keyword evidence="5" id="KW-1185">Reference proteome</keyword>
<organism evidence="3 6">
    <name type="scientific">Paracoccus versutus</name>
    <name type="common">Thiobacillus versutus</name>
    <dbReference type="NCBI Taxonomy" id="34007"/>
    <lineage>
        <taxon>Bacteria</taxon>
        <taxon>Pseudomonadati</taxon>
        <taxon>Pseudomonadota</taxon>
        <taxon>Alphaproteobacteria</taxon>
        <taxon>Rhodobacterales</taxon>
        <taxon>Paracoccaceae</taxon>
        <taxon>Paracoccus</taxon>
    </lineage>
</organism>
<dbReference type="EMBL" id="QTUJ01000001">
    <property type="protein sequence ID" value="REF71645.1"/>
    <property type="molecule type" value="Genomic_DNA"/>
</dbReference>
<comment type="caution">
    <text evidence="3">The sequence shown here is derived from an EMBL/GenBank/DDBJ whole genome shotgun (WGS) entry which is preliminary data.</text>
</comment>
<protein>
    <submittedName>
        <fullName evidence="3">PTS system mannose-specific IIA component</fullName>
    </submittedName>
</protein>
<gene>
    <name evidence="4" type="ORF">ATH84_101137</name>
    <name evidence="3" type="ORF">BDD41_0101</name>
</gene>
<dbReference type="Proteomes" id="UP000256941">
    <property type="component" value="Unassembled WGS sequence"/>
</dbReference>
<reference evidence="5 6" key="1">
    <citation type="submission" date="2018-08" db="EMBL/GenBank/DDBJ databases">
        <title>Genomic Encyclopedia of Archaeal and Bacterial Type Strains, Phase II (KMG-II): from individual species to whole genera.</title>
        <authorList>
            <person name="Goeker M."/>
        </authorList>
    </citation>
    <scope>NUCLEOTIDE SEQUENCE [LARGE SCALE GENOMIC DNA]</scope>
    <source>
        <strain evidence="3 6">DSM 17099</strain>
        <strain evidence="4 5">DSM 582</strain>
    </source>
</reference>
<dbReference type="RefSeq" id="WP_036756189.1">
    <property type="nucleotide sequence ID" value="NZ_CP035287.1"/>
</dbReference>
<dbReference type="OrthoDB" id="9794368at2"/>